<dbReference type="EMBL" id="JABFJV010000062">
    <property type="protein sequence ID" value="NOK34201.1"/>
    <property type="molecule type" value="Genomic_DNA"/>
</dbReference>
<dbReference type="RefSeq" id="WP_171435126.1">
    <property type="nucleotide sequence ID" value="NZ_JABFJV010000062.1"/>
</dbReference>
<gene>
    <name evidence="2" type="ORF">HMI49_13445</name>
</gene>
<evidence type="ECO:0000256" key="1">
    <source>
        <dbReference type="SAM" id="MobiDB-lite"/>
    </source>
</evidence>
<evidence type="ECO:0000313" key="3">
    <source>
        <dbReference type="Proteomes" id="UP000563426"/>
    </source>
</evidence>
<dbReference type="Proteomes" id="UP000563426">
    <property type="component" value="Unassembled WGS sequence"/>
</dbReference>
<evidence type="ECO:0000313" key="2">
    <source>
        <dbReference type="EMBL" id="NOK34201.1"/>
    </source>
</evidence>
<name>A0A7Y4KI96_9BACT</name>
<reference evidence="2 3" key="1">
    <citation type="submission" date="2020-05" db="EMBL/GenBank/DDBJ databases">
        <authorList>
            <person name="Whitworth D."/>
        </authorList>
    </citation>
    <scope>NUCLEOTIDE SEQUENCE [LARGE SCALE GENOMIC DNA]</scope>
    <source>
        <strain evidence="2 3">AB043B</strain>
    </source>
</reference>
<comment type="caution">
    <text evidence="2">The sequence shown here is derived from an EMBL/GenBank/DDBJ whole genome shotgun (WGS) entry which is preliminary data.</text>
</comment>
<proteinExistence type="predicted"/>
<keyword evidence="3" id="KW-1185">Reference proteome</keyword>
<dbReference type="AlphaFoldDB" id="A0A7Y4KI96"/>
<organism evidence="2 3">
    <name type="scientific">Corallococcus exercitus</name>
    <dbReference type="NCBI Taxonomy" id="2316736"/>
    <lineage>
        <taxon>Bacteria</taxon>
        <taxon>Pseudomonadati</taxon>
        <taxon>Myxococcota</taxon>
        <taxon>Myxococcia</taxon>
        <taxon>Myxococcales</taxon>
        <taxon>Cystobacterineae</taxon>
        <taxon>Myxococcaceae</taxon>
        <taxon>Corallococcus</taxon>
    </lineage>
</organism>
<protein>
    <submittedName>
        <fullName evidence="2">Uncharacterized protein</fullName>
    </submittedName>
</protein>
<accession>A0A7Y4KI96</accession>
<feature type="region of interest" description="Disordered" evidence="1">
    <location>
        <begin position="33"/>
        <end position="57"/>
    </location>
</feature>
<feature type="compositionally biased region" description="Pro residues" evidence="1">
    <location>
        <begin position="42"/>
        <end position="57"/>
    </location>
</feature>
<sequence length="286" mass="30270">MSGLSDHTGALTRWLGLGGLLALVATAVALKDPPAPSRELPAKPPSQPEIALPPAPPFPDAGVGRLMRIMPSFPGVTMVPMGRMMTNGSPMEMGYFETDHPPGEVLEYYAREFRLRGRNIVTQDDGSGGGSVNYYDDRIGALVAVTTLRVGGATTRTLVFPSLVEAPEGIHLQGTPPESLPQPPGVVTVLRLDEGSGAGGSAGSTTLTQVAHGTPAMLAEFYRSQLPSRGYMPSGGHLARGVELLEFERPGERLSLTLSPIDKDGPPESLITFVLERAPLPQESNR</sequence>